<gene>
    <name evidence="2" type="ORF">ZEAMMB73_Zm00001d043668</name>
</gene>
<organism evidence="2">
    <name type="scientific">Zea mays</name>
    <name type="common">Maize</name>
    <dbReference type="NCBI Taxonomy" id="4577"/>
    <lineage>
        <taxon>Eukaryota</taxon>
        <taxon>Viridiplantae</taxon>
        <taxon>Streptophyta</taxon>
        <taxon>Embryophyta</taxon>
        <taxon>Tracheophyta</taxon>
        <taxon>Spermatophyta</taxon>
        <taxon>Magnoliopsida</taxon>
        <taxon>Liliopsida</taxon>
        <taxon>Poales</taxon>
        <taxon>Poaceae</taxon>
        <taxon>PACMAD clade</taxon>
        <taxon>Panicoideae</taxon>
        <taxon>Andropogonodae</taxon>
        <taxon>Andropogoneae</taxon>
        <taxon>Tripsacinae</taxon>
        <taxon>Zea</taxon>
    </lineage>
</organism>
<dbReference type="InParanoid" id="A0A1D6NE64"/>
<dbReference type="PANTHER" id="PTHR46951:SF2">
    <property type="entry name" value="BED-TYPE DOMAIN-CONTAINING PROTEIN"/>
    <property type="match status" value="1"/>
</dbReference>
<dbReference type="FunCoup" id="A0A1D6NE64">
    <property type="interactions" value="4"/>
</dbReference>
<proteinExistence type="predicted"/>
<feature type="compositionally biased region" description="Basic residues" evidence="1">
    <location>
        <begin position="175"/>
        <end position="184"/>
    </location>
</feature>
<dbReference type="ExpressionAtlas" id="A0A1D6NE64">
    <property type="expression patterns" value="baseline and differential"/>
</dbReference>
<evidence type="ECO:0008006" key="3">
    <source>
        <dbReference type="Google" id="ProtNLM"/>
    </source>
</evidence>
<feature type="compositionally biased region" description="Polar residues" evidence="1">
    <location>
        <begin position="197"/>
        <end position="206"/>
    </location>
</feature>
<protein>
    <recommendedName>
        <fullName evidence="3">BED-type domain-containing protein</fullName>
    </recommendedName>
</protein>
<evidence type="ECO:0000313" key="2">
    <source>
        <dbReference type="EMBL" id="ONM38776.1"/>
    </source>
</evidence>
<evidence type="ECO:0000256" key="1">
    <source>
        <dbReference type="SAM" id="MobiDB-lite"/>
    </source>
</evidence>
<feature type="region of interest" description="Disordered" evidence="1">
    <location>
        <begin position="155"/>
        <end position="206"/>
    </location>
</feature>
<feature type="non-terminal residue" evidence="2">
    <location>
        <position position="206"/>
    </location>
</feature>
<name>A0A1D6NE64_MAIZE</name>
<sequence>MSSSSGEFGRRRQDNVEVIFPESQVVGSGNPSSVADNTILASASSASAAADSAALVDKAIAKLPADVRAHATDSKRKAKSQDPGWKFGWWPDPTKKDFIRCIFCLKVVPSGIKRFKQHLAGGFSDTTKCSMVPEVVSKDMYAYLKRNTRLVLSVESEEGGQEHGDATEPEPSSGTKHKQAKKKATQAAISSFVVSAHPTQNQKSGK</sequence>
<dbReference type="PANTHER" id="PTHR46951">
    <property type="entry name" value="BED-TYPE DOMAIN-CONTAINING PROTEIN"/>
    <property type="match status" value="1"/>
</dbReference>
<dbReference type="AlphaFoldDB" id="A0A1D6NE64"/>
<reference evidence="2" key="1">
    <citation type="submission" date="2015-12" db="EMBL/GenBank/DDBJ databases">
        <title>Update maize B73 reference genome by single molecule sequencing technologies.</title>
        <authorList>
            <consortium name="Maize Genome Sequencing Project"/>
            <person name="Ware D."/>
        </authorList>
    </citation>
    <scope>NUCLEOTIDE SEQUENCE [LARGE SCALE GENOMIC DNA]</scope>
    <source>
        <tissue evidence="2">Seedling</tissue>
    </source>
</reference>
<dbReference type="EMBL" id="CM007649">
    <property type="protein sequence ID" value="ONM38776.1"/>
    <property type="molecule type" value="Genomic_DNA"/>
</dbReference>
<accession>A0A1D6NE64</accession>